<dbReference type="PANTHER" id="PTHR12080">
    <property type="entry name" value="SIGNALING LYMPHOCYTIC ACTIVATION MOLECULE"/>
    <property type="match status" value="1"/>
</dbReference>
<evidence type="ECO:0000256" key="5">
    <source>
        <dbReference type="SAM" id="Phobius"/>
    </source>
</evidence>
<evidence type="ECO:0000313" key="8">
    <source>
        <dbReference type="Ensembl" id="ENSKMAP00000019296.1"/>
    </source>
</evidence>
<dbReference type="RefSeq" id="XP_017293353.1">
    <property type="nucleotide sequence ID" value="XM_017437864.3"/>
</dbReference>
<dbReference type="Gene3D" id="2.60.40.10">
    <property type="entry name" value="Immunoglobulins"/>
    <property type="match status" value="1"/>
</dbReference>
<dbReference type="STRING" id="37003.ENSKMAP00000019296"/>
<evidence type="ECO:0000313" key="9">
    <source>
        <dbReference type="Proteomes" id="UP000264800"/>
    </source>
</evidence>
<organism evidence="8 9">
    <name type="scientific">Kryptolebias marmoratus</name>
    <name type="common">Mangrove killifish</name>
    <name type="synonym">Rivulus marmoratus</name>
    <dbReference type="NCBI Taxonomy" id="37003"/>
    <lineage>
        <taxon>Eukaryota</taxon>
        <taxon>Metazoa</taxon>
        <taxon>Chordata</taxon>
        <taxon>Craniata</taxon>
        <taxon>Vertebrata</taxon>
        <taxon>Euteleostomi</taxon>
        <taxon>Actinopterygii</taxon>
        <taxon>Neopterygii</taxon>
        <taxon>Teleostei</taxon>
        <taxon>Neoteleostei</taxon>
        <taxon>Acanthomorphata</taxon>
        <taxon>Ovalentaria</taxon>
        <taxon>Atherinomorphae</taxon>
        <taxon>Cyprinodontiformes</taxon>
        <taxon>Rivulidae</taxon>
        <taxon>Kryptolebias</taxon>
    </lineage>
</organism>
<evidence type="ECO:0000256" key="1">
    <source>
        <dbReference type="ARBA" id="ARBA00004370"/>
    </source>
</evidence>
<dbReference type="Ensembl" id="ENSKMAT00000019559.1">
    <property type="protein sequence ID" value="ENSKMAP00000019296.1"/>
    <property type="gene ID" value="ENSKMAG00000014345.1"/>
</dbReference>
<evidence type="ECO:0000256" key="2">
    <source>
        <dbReference type="ARBA" id="ARBA00022729"/>
    </source>
</evidence>
<evidence type="ECO:0000256" key="4">
    <source>
        <dbReference type="ARBA" id="ARBA00023180"/>
    </source>
</evidence>
<accession>A0A3Q3AS03</accession>
<feature type="domain" description="Immunoglobulin V-set" evidence="7">
    <location>
        <begin position="18"/>
        <end position="118"/>
    </location>
</feature>
<keyword evidence="3 5" id="KW-0472">Membrane</keyword>
<dbReference type="GO" id="GO:0016020">
    <property type="term" value="C:membrane"/>
    <property type="evidence" value="ECO:0007669"/>
    <property type="project" value="UniProtKB-SubCell"/>
</dbReference>
<evidence type="ECO:0000259" key="7">
    <source>
        <dbReference type="Pfam" id="PF07686"/>
    </source>
</evidence>
<dbReference type="OMA" id="WIATYNN"/>
<feature type="signal peptide" evidence="6">
    <location>
        <begin position="1"/>
        <end position="16"/>
    </location>
</feature>
<feature type="transmembrane region" description="Helical" evidence="5">
    <location>
        <begin position="222"/>
        <end position="241"/>
    </location>
</feature>
<keyword evidence="9" id="KW-1185">Reference proteome</keyword>
<dbReference type="InterPro" id="IPR036179">
    <property type="entry name" value="Ig-like_dom_sf"/>
</dbReference>
<feature type="chain" id="PRO_5018759426" evidence="6">
    <location>
        <begin position="17"/>
        <end position="261"/>
    </location>
</feature>
<dbReference type="RefSeq" id="XP_017293352.1">
    <property type="nucleotide sequence ID" value="XM_017437863.3"/>
</dbReference>
<dbReference type="GeneTree" id="ENSGT00940000172777"/>
<dbReference type="Pfam" id="PF07686">
    <property type="entry name" value="V-set"/>
    <property type="match status" value="1"/>
</dbReference>
<dbReference type="SUPFAM" id="SSF48726">
    <property type="entry name" value="Immunoglobulin"/>
    <property type="match status" value="1"/>
</dbReference>
<reference evidence="8" key="2">
    <citation type="submission" date="2025-09" db="UniProtKB">
        <authorList>
            <consortium name="Ensembl"/>
        </authorList>
    </citation>
    <scope>IDENTIFICATION</scope>
</reference>
<protein>
    <submittedName>
        <fullName evidence="8">Uncharacterized LOC108248848</fullName>
    </submittedName>
</protein>
<dbReference type="InterPro" id="IPR013106">
    <property type="entry name" value="Ig_V-set"/>
</dbReference>
<dbReference type="RefSeq" id="XP_017293355.1">
    <property type="nucleotide sequence ID" value="XM_017437866.2"/>
</dbReference>
<comment type="subcellular location">
    <subcellularLocation>
        <location evidence="1">Membrane</location>
    </subcellularLocation>
</comment>
<keyword evidence="4" id="KW-0325">Glycoprotein</keyword>
<evidence type="ECO:0000256" key="6">
    <source>
        <dbReference type="SAM" id="SignalP"/>
    </source>
</evidence>
<keyword evidence="5" id="KW-1133">Transmembrane helix</keyword>
<dbReference type="RefSeq" id="XP_017293356.1">
    <property type="nucleotide sequence ID" value="XM_017437867.3"/>
</dbReference>
<proteinExistence type="predicted"/>
<dbReference type="AlphaFoldDB" id="A0A3Q3AS03"/>
<dbReference type="RefSeq" id="XP_017293354.1">
    <property type="nucleotide sequence ID" value="XM_017437865.3"/>
</dbReference>
<keyword evidence="2 6" id="KW-0732">Signal</keyword>
<dbReference type="Proteomes" id="UP000264800">
    <property type="component" value="Unplaced"/>
</dbReference>
<dbReference type="OrthoDB" id="8958824at2759"/>
<dbReference type="GO" id="GO:0005911">
    <property type="term" value="C:cell-cell junction"/>
    <property type="evidence" value="ECO:0007669"/>
    <property type="project" value="TreeGrafter"/>
</dbReference>
<reference evidence="8" key="1">
    <citation type="submission" date="2025-08" db="UniProtKB">
        <authorList>
            <consortium name="Ensembl"/>
        </authorList>
    </citation>
    <scope>IDENTIFICATION</scope>
</reference>
<dbReference type="RefSeq" id="XP_017293357.1">
    <property type="nucleotide sequence ID" value="XM_017437868.3"/>
</dbReference>
<dbReference type="PANTHER" id="PTHR12080:SF59">
    <property type="entry name" value="HEPATIC AND GLIAL CELL ADHESION MOLECULE"/>
    <property type="match status" value="1"/>
</dbReference>
<keyword evidence="5" id="KW-0812">Transmembrane</keyword>
<dbReference type="GeneID" id="108248848"/>
<name>A0A3Q3AS03_KRYMA</name>
<dbReference type="InterPro" id="IPR015631">
    <property type="entry name" value="CD2/SLAM_rcpt"/>
</dbReference>
<sequence>MRLRIVLTALFQVVMSKPPDEVSGYTGGNVTLPSGADPSWTLSRIDWSIFSNNTLIATYRSQTTNVNRVHTYLNRLTLNQTSGDLTIHNLKPGDAMDYTVNLLNTDNENKEKKIGLKVKQHLQQPTIKEIQNTATGNGCFMLLSCSSLDDDVDFSWKVTPHYLYSWNNTKGGPSQLLAYFNTQASVKFTCTSSRQMENRSKVFHSKCIVAGETPGPRHRCGVGISCIVVGVFSLMVLIYCLRGHFVALGCYLREKLCPSRD</sequence>
<dbReference type="KEGG" id="kmr:108248848"/>
<evidence type="ECO:0000256" key="3">
    <source>
        <dbReference type="ARBA" id="ARBA00023136"/>
    </source>
</evidence>
<dbReference type="InterPro" id="IPR013783">
    <property type="entry name" value="Ig-like_fold"/>
</dbReference>